<proteinExistence type="predicted"/>
<accession>A0ABU4HPR3</accession>
<organism evidence="2 3">
    <name type="scientific">Conexibacter stalactiti</name>
    <dbReference type="NCBI Taxonomy" id="1940611"/>
    <lineage>
        <taxon>Bacteria</taxon>
        <taxon>Bacillati</taxon>
        <taxon>Actinomycetota</taxon>
        <taxon>Thermoleophilia</taxon>
        <taxon>Solirubrobacterales</taxon>
        <taxon>Conexibacteraceae</taxon>
        <taxon>Conexibacter</taxon>
    </lineage>
</organism>
<name>A0ABU4HPR3_9ACTN</name>
<evidence type="ECO:0000313" key="2">
    <source>
        <dbReference type="EMBL" id="MDW5595308.1"/>
    </source>
</evidence>
<evidence type="ECO:0000313" key="3">
    <source>
        <dbReference type="Proteomes" id="UP001284601"/>
    </source>
</evidence>
<gene>
    <name evidence="2" type="ORF">R7226_13250</name>
</gene>
<feature type="region of interest" description="Disordered" evidence="1">
    <location>
        <begin position="132"/>
        <end position="153"/>
    </location>
</feature>
<keyword evidence="3" id="KW-1185">Reference proteome</keyword>
<evidence type="ECO:0008006" key="4">
    <source>
        <dbReference type="Google" id="ProtNLM"/>
    </source>
</evidence>
<reference evidence="3" key="1">
    <citation type="submission" date="2023-07" db="EMBL/GenBank/DDBJ databases">
        <title>Conexibacter stalactiti sp. nov., isolated from stalactites in a lava cave and emended description of the genus Conexibacter.</title>
        <authorList>
            <person name="Lee S.D."/>
        </authorList>
    </citation>
    <scope>NUCLEOTIDE SEQUENCE [LARGE SCALE GENOMIC DNA]</scope>
    <source>
        <strain evidence="3">KCTC 39840</strain>
    </source>
</reference>
<comment type="caution">
    <text evidence="2">The sequence shown here is derived from an EMBL/GenBank/DDBJ whole genome shotgun (WGS) entry which is preliminary data.</text>
</comment>
<protein>
    <recommendedName>
        <fullName evidence="4">DUF222 domain-containing protein</fullName>
    </recommendedName>
</protein>
<dbReference type="RefSeq" id="WP_318597646.1">
    <property type="nucleotide sequence ID" value="NZ_JAWSTH010000030.1"/>
</dbReference>
<dbReference type="Proteomes" id="UP001284601">
    <property type="component" value="Unassembled WGS sequence"/>
</dbReference>
<dbReference type="EMBL" id="JAWSTH010000030">
    <property type="protein sequence ID" value="MDW5595308.1"/>
    <property type="molecule type" value="Genomic_DNA"/>
</dbReference>
<evidence type="ECO:0000256" key="1">
    <source>
        <dbReference type="SAM" id="MobiDB-lite"/>
    </source>
</evidence>
<sequence>MPSGHRDQLERLFADQRAQREQWMAQLPAELRALLPLDATPIAQGMTLLADAVGIGARLQATQREQSHANSAVLHGRVFGRGAPLSRATALAAFADGARVREPLLLQLAAAVDGGELRDEIAALLATAPIPAPEELAGGPAEPDAPTRLDDPAAPVTDPTAALAAVFAAQEQALLRCAARLDAI</sequence>